<dbReference type="HOGENOM" id="CLU_021599_2_1_1"/>
<keyword evidence="1" id="KW-0175">Coiled coil</keyword>
<feature type="coiled-coil region" evidence="1">
    <location>
        <begin position="45"/>
        <end position="93"/>
    </location>
</feature>
<dbReference type="eggNOG" id="ENOG502SQ1T">
    <property type="taxonomic scope" value="Eukaryota"/>
</dbReference>
<evidence type="ECO:0000313" key="3">
    <source>
        <dbReference type="EMBL" id="EXJ86360.1"/>
    </source>
</evidence>
<dbReference type="InterPro" id="IPR053178">
    <property type="entry name" value="Osmoadaptation_assoc"/>
</dbReference>
<comment type="caution">
    <text evidence="3">The sequence shown here is derived from an EMBL/GenBank/DDBJ whole genome shotgun (WGS) entry which is preliminary data.</text>
</comment>
<dbReference type="PANTHER" id="PTHR38111">
    <property type="entry name" value="ZN(2)-C6 FUNGAL-TYPE DOMAIN-CONTAINING PROTEIN-RELATED"/>
    <property type="match status" value="1"/>
</dbReference>
<feature type="compositionally biased region" description="Basic and acidic residues" evidence="2">
    <location>
        <begin position="169"/>
        <end position="180"/>
    </location>
</feature>
<evidence type="ECO:0000313" key="4">
    <source>
        <dbReference type="Proteomes" id="UP000019478"/>
    </source>
</evidence>
<evidence type="ECO:0000256" key="2">
    <source>
        <dbReference type="SAM" id="MobiDB-lite"/>
    </source>
</evidence>
<gene>
    <name evidence="3" type="ORF">A1O3_03311</name>
</gene>
<dbReference type="Proteomes" id="UP000019478">
    <property type="component" value="Unassembled WGS sequence"/>
</dbReference>
<reference evidence="3 4" key="1">
    <citation type="submission" date="2013-03" db="EMBL/GenBank/DDBJ databases">
        <title>The Genome Sequence of Capronia epimyces CBS 606.96.</title>
        <authorList>
            <consortium name="The Broad Institute Genomics Platform"/>
            <person name="Cuomo C."/>
            <person name="de Hoog S."/>
            <person name="Gorbushina A."/>
            <person name="Walker B."/>
            <person name="Young S.K."/>
            <person name="Zeng Q."/>
            <person name="Gargeya S."/>
            <person name="Fitzgerald M."/>
            <person name="Haas B."/>
            <person name="Abouelleil A."/>
            <person name="Allen A.W."/>
            <person name="Alvarado L."/>
            <person name="Arachchi H.M."/>
            <person name="Berlin A.M."/>
            <person name="Chapman S.B."/>
            <person name="Gainer-Dewar J."/>
            <person name="Goldberg J."/>
            <person name="Griggs A."/>
            <person name="Gujja S."/>
            <person name="Hansen M."/>
            <person name="Howarth C."/>
            <person name="Imamovic A."/>
            <person name="Ireland A."/>
            <person name="Larimer J."/>
            <person name="McCowan C."/>
            <person name="Murphy C."/>
            <person name="Pearson M."/>
            <person name="Poon T.W."/>
            <person name="Priest M."/>
            <person name="Roberts A."/>
            <person name="Saif S."/>
            <person name="Shea T."/>
            <person name="Sisk P."/>
            <person name="Sykes S."/>
            <person name="Wortman J."/>
            <person name="Nusbaum C."/>
            <person name="Birren B."/>
        </authorList>
    </citation>
    <scope>NUCLEOTIDE SEQUENCE [LARGE SCALE GENOMIC DNA]</scope>
    <source>
        <strain evidence="3 4">CBS 606.96</strain>
    </source>
</reference>
<dbReference type="STRING" id="1182542.W9Y9R7"/>
<evidence type="ECO:0000256" key="1">
    <source>
        <dbReference type="SAM" id="Coils"/>
    </source>
</evidence>
<accession>W9Y9R7</accession>
<sequence length="693" mass="79600">MSKSPLPCRDANCKHEECYWMRQIKQLEQRIGDEVLRGSKTESKYEVLKANYAHLEASMRAREKEKSEMNERILSLEASLKEKSEALEAEKATTAEIRDKLRLVSFNKQHQLVLAQQALRFVNKVQLDKSDTRSDIIHDYTNRLGTDINLPTLPSEKQASGMARNTKRSRSEEPGDDSARKQAARPRIPPQREKCGLEKPFCAQCIKSRRACTGYSRYPIFIQHKIPADDQAKSVVCHRRPPQQQTVLSILEPVKSALRQVGQVDPSPAIRQQLLEEYLSFHLPKAHLGPMHRRLWLCQLPTMLYLNSALEVSAMALCVAKLSEVYDGDPTLQYESLRLYQRGLHQLQKALWDPELMYHEQTLAACIALATYELSQCPSNSKHGYISHTSGCERLMQLRGPEAHTEGLAHQIFVQFRVQSILYALDTKQPTFLSEPVWQEVPWQSHPKTLFDQVYDFVTIAPELQRQGELLAYMDSDSRLRLATEMITKCWKMDRDLASFHDELVRSQAGPLYWPELARGQICDEDGEDGRLFPVAFHFPHLSVAHTLLVFWACQTMLWQGMYQLYRVMATLRGSFATSSRSKELLFEPDASTRFSDLPALEHRIDFAAPARNIFQSVEYCLLDEMKDHGPKSIAASLRIANETLKHHLAYRRDVLWAEEAMVKVQGRSLRLLVYYTETATSVQLNGRERLDK</sequence>
<dbReference type="GeneID" id="19167439"/>
<dbReference type="EMBL" id="AMGY01000003">
    <property type="protein sequence ID" value="EXJ86360.1"/>
    <property type="molecule type" value="Genomic_DNA"/>
</dbReference>
<dbReference type="RefSeq" id="XP_007731639.1">
    <property type="nucleotide sequence ID" value="XM_007733449.1"/>
</dbReference>
<name>W9Y9R7_9EURO</name>
<evidence type="ECO:0008006" key="5">
    <source>
        <dbReference type="Google" id="ProtNLM"/>
    </source>
</evidence>
<dbReference type="PANTHER" id="PTHR38111:SF11">
    <property type="entry name" value="TRANSCRIPTION FACTOR DOMAIN-CONTAINING PROTEIN-RELATED"/>
    <property type="match status" value="1"/>
</dbReference>
<dbReference type="AlphaFoldDB" id="W9Y9R7"/>
<dbReference type="OrthoDB" id="4491390at2759"/>
<protein>
    <recommendedName>
        <fullName evidence="5">Zn(2)-C6 fungal-type domain-containing protein</fullName>
    </recommendedName>
</protein>
<organism evidence="3 4">
    <name type="scientific">Capronia epimyces CBS 606.96</name>
    <dbReference type="NCBI Taxonomy" id="1182542"/>
    <lineage>
        <taxon>Eukaryota</taxon>
        <taxon>Fungi</taxon>
        <taxon>Dikarya</taxon>
        <taxon>Ascomycota</taxon>
        <taxon>Pezizomycotina</taxon>
        <taxon>Eurotiomycetes</taxon>
        <taxon>Chaetothyriomycetidae</taxon>
        <taxon>Chaetothyriales</taxon>
        <taxon>Herpotrichiellaceae</taxon>
        <taxon>Capronia</taxon>
    </lineage>
</organism>
<proteinExistence type="predicted"/>
<keyword evidence="4" id="KW-1185">Reference proteome</keyword>
<feature type="region of interest" description="Disordered" evidence="2">
    <location>
        <begin position="147"/>
        <end position="192"/>
    </location>
</feature>